<dbReference type="GO" id="GO:0016485">
    <property type="term" value="P:protein processing"/>
    <property type="evidence" value="ECO:0007669"/>
    <property type="project" value="InterPro"/>
</dbReference>
<feature type="transmembrane region" description="Helical" evidence="8">
    <location>
        <begin position="131"/>
        <end position="149"/>
    </location>
</feature>
<protein>
    <submittedName>
        <fullName evidence="9">Uncharacterized protein</fullName>
    </submittedName>
</protein>
<evidence type="ECO:0000256" key="8">
    <source>
        <dbReference type="SAM" id="Phobius"/>
    </source>
</evidence>
<accession>A0AAD7U7J8</accession>
<dbReference type="InterPro" id="IPR009294">
    <property type="entry name" value="Aph-1"/>
</dbReference>
<keyword evidence="5 8" id="KW-1133">Transmembrane helix</keyword>
<keyword evidence="6 8" id="KW-0472">Membrane</keyword>
<gene>
    <name evidence="9" type="ORF">CTAYLR_010718</name>
</gene>
<evidence type="ECO:0000256" key="2">
    <source>
        <dbReference type="ARBA" id="ARBA00005577"/>
    </source>
</evidence>
<sequence length="255" mass="26784">MSARLCAAAVAFAPPLAATVVVVSNKEAHLMVCALVAAFLWFIAMFGAAIVLLIVRRAPLWFAIGVTVLAQECGRFGFVGLYRRAAPHCHEFPLEEKTSALAAGVGVATIHAFVVYGTAFEARHQDIPSAVVALVFAALDVVLTCLAFQRGLGLRPAVVLVHLAAAAATTAVDAAKVPLVILVLFLATALLWFSTRARRHDTPNQGASSPLSPSLRGGEVSLSATPTHVSSEAHHHEEPPASHYEATSRTAEAPS</sequence>
<dbReference type="Pfam" id="PF06105">
    <property type="entry name" value="Aph-1"/>
    <property type="match status" value="1"/>
</dbReference>
<feature type="transmembrane region" description="Helical" evidence="8">
    <location>
        <begin position="60"/>
        <end position="78"/>
    </location>
</feature>
<evidence type="ECO:0000256" key="5">
    <source>
        <dbReference type="ARBA" id="ARBA00022989"/>
    </source>
</evidence>
<feature type="transmembrane region" description="Helical" evidence="8">
    <location>
        <begin position="28"/>
        <end position="53"/>
    </location>
</feature>
<dbReference type="GO" id="GO:0016020">
    <property type="term" value="C:membrane"/>
    <property type="evidence" value="ECO:0007669"/>
    <property type="project" value="UniProtKB-SubCell"/>
</dbReference>
<feature type="compositionally biased region" description="Basic and acidic residues" evidence="7">
    <location>
        <begin position="231"/>
        <end position="240"/>
    </location>
</feature>
<comment type="similarity">
    <text evidence="2">Belongs to the APH-1 family.</text>
</comment>
<feature type="region of interest" description="Disordered" evidence="7">
    <location>
        <begin position="200"/>
        <end position="255"/>
    </location>
</feature>
<dbReference type="Proteomes" id="UP001230188">
    <property type="component" value="Unassembled WGS sequence"/>
</dbReference>
<organism evidence="9 10">
    <name type="scientific">Chrysophaeum taylorii</name>
    <dbReference type="NCBI Taxonomy" id="2483200"/>
    <lineage>
        <taxon>Eukaryota</taxon>
        <taxon>Sar</taxon>
        <taxon>Stramenopiles</taxon>
        <taxon>Ochrophyta</taxon>
        <taxon>Pelagophyceae</taxon>
        <taxon>Pelagomonadales</taxon>
        <taxon>Pelagomonadaceae</taxon>
        <taxon>Chrysophaeum</taxon>
    </lineage>
</organism>
<keyword evidence="10" id="KW-1185">Reference proteome</keyword>
<reference evidence="9" key="1">
    <citation type="submission" date="2023-01" db="EMBL/GenBank/DDBJ databases">
        <title>Metagenome sequencing of chrysophaentin producing Chrysophaeum taylorii.</title>
        <authorList>
            <person name="Davison J."/>
            <person name="Bewley C."/>
        </authorList>
    </citation>
    <scope>NUCLEOTIDE SEQUENCE</scope>
    <source>
        <strain evidence="9">NIES-1699</strain>
    </source>
</reference>
<dbReference type="EMBL" id="JAQMWT010000665">
    <property type="protein sequence ID" value="KAJ8598684.1"/>
    <property type="molecule type" value="Genomic_DNA"/>
</dbReference>
<comment type="caution">
    <text evidence="9">The sequence shown here is derived from an EMBL/GenBank/DDBJ whole genome shotgun (WGS) entry which is preliminary data.</text>
</comment>
<keyword evidence="4" id="KW-0914">Notch signaling pathway</keyword>
<evidence type="ECO:0000256" key="7">
    <source>
        <dbReference type="SAM" id="MobiDB-lite"/>
    </source>
</evidence>
<name>A0AAD7U7J8_9STRA</name>
<feature type="transmembrane region" description="Helical" evidence="8">
    <location>
        <begin position="161"/>
        <end position="193"/>
    </location>
</feature>
<dbReference type="AlphaFoldDB" id="A0AAD7U7J8"/>
<comment type="subcellular location">
    <subcellularLocation>
        <location evidence="1">Membrane</location>
        <topology evidence="1">Multi-pass membrane protein</topology>
    </subcellularLocation>
</comment>
<evidence type="ECO:0000256" key="1">
    <source>
        <dbReference type="ARBA" id="ARBA00004141"/>
    </source>
</evidence>
<feature type="compositionally biased region" description="Polar residues" evidence="7">
    <location>
        <begin position="203"/>
        <end position="212"/>
    </location>
</feature>
<evidence type="ECO:0000256" key="3">
    <source>
        <dbReference type="ARBA" id="ARBA00022692"/>
    </source>
</evidence>
<dbReference type="GO" id="GO:0007219">
    <property type="term" value="P:Notch signaling pathway"/>
    <property type="evidence" value="ECO:0007669"/>
    <property type="project" value="UniProtKB-KW"/>
</dbReference>
<evidence type="ECO:0000313" key="9">
    <source>
        <dbReference type="EMBL" id="KAJ8598684.1"/>
    </source>
</evidence>
<evidence type="ECO:0000256" key="4">
    <source>
        <dbReference type="ARBA" id="ARBA00022976"/>
    </source>
</evidence>
<proteinExistence type="inferred from homology"/>
<evidence type="ECO:0000256" key="6">
    <source>
        <dbReference type="ARBA" id="ARBA00023136"/>
    </source>
</evidence>
<feature type="transmembrane region" description="Helical" evidence="8">
    <location>
        <begin position="98"/>
        <end position="119"/>
    </location>
</feature>
<evidence type="ECO:0000313" key="10">
    <source>
        <dbReference type="Proteomes" id="UP001230188"/>
    </source>
</evidence>
<keyword evidence="3 8" id="KW-0812">Transmembrane</keyword>